<evidence type="ECO:0000313" key="3">
    <source>
        <dbReference type="Proteomes" id="UP000772812"/>
    </source>
</evidence>
<dbReference type="PANTHER" id="PTHR21666">
    <property type="entry name" value="PEPTIDASE-RELATED"/>
    <property type="match status" value="1"/>
</dbReference>
<dbReference type="Pfam" id="PF01551">
    <property type="entry name" value="Peptidase_M23"/>
    <property type="match status" value="1"/>
</dbReference>
<dbReference type="Gene3D" id="3.10.350.10">
    <property type="entry name" value="LysM domain"/>
    <property type="match status" value="3"/>
</dbReference>
<dbReference type="CDD" id="cd12797">
    <property type="entry name" value="M23_peptidase"/>
    <property type="match status" value="1"/>
</dbReference>
<gene>
    <name evidence="2" type="ORF">GWK41_07350</name>
</gene>
<dbReference type="InterPro" id="IPR050570">
    <property type="entry name" value="Cell_wall_metabolism_enzyme"/>
</dbReference>
<feature type="domain" description="LysM" evidence="1">
    <location>
        <begin position="79"/>
        <end position="122"/>
    </location>
</feature>
<evidence type="ECO:0000259" key="1">
    <source>
        <dbReference type="PROSITE" id="PS51782"/>
    </source>
</evidence>
<dbReference type="InterPro" id="IPR018392">
    <property type="entry name" value="LysM"/>
</dbReference>
<sequence length="344" mass="39136">MLRFFINSFVLLIFLTFSAGFGLTYTVKRGDNLGKIAKRYNVSVKSIIKANNLKKPYIIRPGQKLKIPVRKTATTKCVLKHKVKRGESLIKIAKKYRVWVKDIKKLNNLKSDKLYVGQVLCIKKGKITKSSQKSSKKSFYIKKKKIITKRIITYTVRKGDNLSKIAKRYGTTVSKIIKLNKLKKPYIIRPGQRLKIEKREISYVEEVVKRRTVPFGFIWPVNGKVIQTFANNARKRHLGIDIRTDCQAPIKAAEDGKVIYAGDSIKAYGNLIVIKHAKRFNTVYGHVGQIAVKEGQTVKKGDVIGYVGKLGEAQECGLYFEVRKNGFPLDPLVFLSKNKSKKVN</sequence>
<comment type="caution">
    <text evidence="2">The sequence shown here is derived from an EMBL/GenBank/DDBJ whole genome shotgun (WGS) entry which is preliminary data.</text>
</comment>
<dbReference type="Gene3D" id="2.70.70.10">
    <property type="entry name" value="Glucose Permease (Domain IIA)"/>
    <property type="match status" value="1"/>
</dbReference>
<organism evidence="2 3">
    <name type="scientific">Persephonella atlantica</name>
    <dbReference type="NCBI Taxonomy" id="2699429"/>
    <lineage>
        <taxon>Bacteria</taxon>
        <taxon>Pseudomonadati</taxon>
        <taxon>Aquificota</taxon>
        <taxon>Aquificia</taxon>
        <taxon>Aquificales</taxon>
        <taxon>Hydrogenothermaceae</taxon>
        <taxon>Persephonella</taxon>
    </lineage>
</organism>
<dbReference type="CDD" id="cd00118">
    <property type="entry name" value="LysM"/>
    <property type="match status" value="3"/>
</dbReference>
<dbReference type="EMBL" id="JAACYA010000002">
    <property type="protein sequence ID" value="MBK3332881.1"/>
    <property type="molecule type" value="Genomic_DNA"/>
</dbReference>
<accession>A0ABS1GIX3</accession>
<dbReference type="SUPFAM" id="SSF54106">
    <property type="entry name" value="LysM domain"/>
    <property type="match status" value="2"/>
</dbReference>
<feature type="domain" description="LysM" evidence="1">
    <location>
        <begin position="152"/>
        <end position="196"/>
    </location>
</feature>
<evidence type="ECO:0000313" key="2">
    <source>
        <dbReference type="EMBL" id="MBK3332881.1"/>
    </source>
</evidence>
<dbReference type="Pfam" id="PF01476">
    <property type="entry name" value="LysM"/>
    <property type="match status" value="3"/>
</dbReference>
<dbReference type="PROSITE" id="PS51782">
    <property type="entry name" value="LYSM"/>
    <property type="match status" value="3"/>
</dbReference>
<dbReference type="Proteomes" id="UP000772812">
    <property type="component" value="Unassembled WGS sequence"/>
</dbReference>
<proteinExistence type="predicted"/>
<dbReference type="PANTHER" id="PTHR21666:SF270">
    <property type="entry name" value="MUREIN HYDROLASE ACTIVATOR ENVC"/>
    <property type="match status" value="1"/>
</dbReference>
<dbReference type="SMART" id="SM00257">
    <property type="entry name" value="LysM"/>
    <property type="match status" value="3"/>
</dbReference>
<dbReference type="InterPro" id="IPR016047">
    <property type="entry name" value="M23ase_b-sheet_dom"/>
</dbReference>
<keyword evidence="3" id="KW-1185">Reference proteome</keyword>
<feature type="domain" description="LysM" evidence="1">
    <location>
        <begin position="23"/>
        <end position="67"/>
    </location>
</feature>
<dbReference type="InterPro" id="IPR011055">
    <property type="entry name" value="Dup_hybrid_motif"/>
</dbReference>
<reference evidence="2 3" key="1">
    <citation type="journal article" date="2021" name="Syst. Appl. Microbiol.">
        <title>Persephonella atlantica sp. nov.: How to adapt to physico-chemical gradients in high temperature hydrothermal habitats.</title>
        <authorList>
            <person name="Francois D.X."/>
            <person name="Godfroy A."/>
            <person name="Mathien C."/>
            <person name="Aube J."/>
            <person name="Cathalot C."/>
            <person name="Lesongeur F."/>
            <person name="L'Haridon S."/>
            <person name="Philippon X."/>
            <person name="Roussel E.G."/>
        </authorList>
    </citation>
    <scope>NUCLEOTIDE SEQUENCE [LARGE SCALE GENOMIC DNA]</scope>
    <source>
        <strain evidence="2 3">MO1340</strain>
    </source>
</reference>
<protein>
    <submittedName>
        <fullName evidence="2">LysM peptidoglycan-binding domain-containing protein</fullName>
    </submittedName>
</protein>
<dbReference type="SUPFAM" id="SSF51261">
    <property type="entry name" value="Duplicated hybrid motif"/>
    <property type="match status" value="1"/>
</dbReference>
<name>A0ABS1GIX3_9AQUI</name>
<dbReference type="InterPro" id="IPR036779">
    <property type="entry name" value="LysM_dom_sf"/>
</dbReference>